<evidence type="ECO:0000313" key="4">
    <source>
        <dbReference type="Proteomes" id="UP000626109"/>
    </source>
</evidence>
<feature type="domain" description="Glycoside hydrolase family 38 N-terminal" evidence="2">
    <location>
        <begin position="34"/>
        <end position="240"/>
    </location>
</feature>
<dbReference type="PANTHER" id="PTHR11607:SF3">
    <property type="entry name" value="LYSOSOMAL ALPHA-MANNOSIDASE"/>
    <property type="match status" value="1"/>
</dbReference>
<feature type="non-terminal residue" evidence="3">
    <location>
        <position position="1"/>
    </location>
</feature>
<dbReference type="GO" id="GO:0004559">
    <property type="term" value="F:alpha-mannosidase activity"/>
    <property type="evidence" value="ECO:0007669"/>
    <property type="project" value="InterPro"/>
</dbReference>
<comment type="caution">
    <text evidence="3">The sequence shown here is derived from an EMBL/GenBank/DDBJ whole genome shotgun (WGS) entry which is preliminary data.</text>
</comment>
<feature type="signal peptide" evidence="1">
    <location>
        <begin position="1"/>
        <end position="19"/>
    </location>
</feature>
<dbReference type="Proteomes" id="UP000626109">
    <property type="component" value="Unassembled WGS sequence"/>
</dbReference>
<dbReference type="GO" id="GO:0006013">
    <property type="term" value="P:mannose metabolic process"/>
    <property type="evidence" value="ECO:0007669"/>
    <property type="project" value="InterPro"/>
</dbReference>
<name>A0A813J4Q4_POLGL</name>
<gene>
    <name evidence="3" type="ORF">PGLA2088_LOCUS16786</name>
</gene>
<dbReference type="Pfam" id="PF01074">
    <property type="entry name" value="Glyco_hydro_38N"/>
    <property type="match status" value="1"/>
</dbReference>
<evidence type="ECO:0000313" key="3">
    <source>
        <dbReference type="EMBL" id="CAE8668024.1"/>
    </source>
</evidence>
<dbReference type="InterPro" id="IPR000602">
    <property type="entry name" value="Glyco_hydro_38_N"/>
</dbReference>
<dbReference type="InterPro" id="IPR050843">
    <property type="entry name" value="Glycosyl_Hydrlase_38"/>
</dbReference>
<feature type="chain" id="PRO_5032283214" description="Glycoside hydrolase family 38 N-terminal domain-containing protein" evidence="1">
    <location>
        <begin position="20"/>
        <end position="250"/>
    </location>
</feature>
<evidence type="ECO:0000259" key="2">
    <source>
        <dbReference type="Pfam" id="PF01074"/>
    </source>
</evidence>
<keyword evidence="1" id="KW-0732">Signal</keyword>
<dbReference type="InterPro" id="IPR011330">
    <property type="entry name" value="Glyco_hydro/deAcase_b/a-brl"/>
</dbReference>
<protein>
    <recommendedName>
        <fullName evidence="2">Glycoside hydrolase family 38 N-terminal domain-containing protein</fullName>
    </recommendedName>
</protein>
<organism evidence="3 4">
    <name type="scientific">Polarella glacialis</name>
    <name type="common">Dinoflagellate</name>
    <dbReference type="NCBI Taxonomy" id="89957"/>
    <lineage>
        <taxon>Eukaryota</taxon>
        <taxon>Sar</taxon>
        <taxon>Alveolata</taxon>
        <taxon>Dinophyceae</taxon>
        <taxon>Suessiales</taxon>
        <taxon>Suessiaceae</taxon>
        <taxon>Polarella</taxon>
    </lineage>
</organism>
<dbReference type="SUPFAM" id="SSF88713">
    <property type="entry name" value="Glycoside hydrolase/deacetylase"/>
    <property type="match status" value="1"/>
</dbReference>
<dbReference type="Gene3D" id="3.20.110.10">
    <property type="entry name" value="Glycoside hydrolase 38, N terminal domain"/>
    <property type="match status" value="1"/>
</dbReference>
<dbReference type="AlphaFoldDB" id="A0A813J4Q4"/>
<evidence type="ECO:0000256" key="1">
    <source>
        <dbReference type="SAM" id="SignalP"/>
    </source>
</evidence>
<dbReference type="PANTHER" id="PTHR11607">
    <property type="entry name" value="ALPHA-MANNOSIDASE"/>
    <property type="match status" value="1"/>
</dbReference>
<accession>A0A813J4Q4</accession>
<sequence length="250" mass="27933">MRTFRGLLTAALCSSVAFATQYATSGGPKEGTINVHLVPHTHDDAGWLKTVDEYFAGQNNSIQNANVQYILDSVIKSLAENPDRRFVYVEQAFFQRWWRMQDETVKTLTRKLVKNGQLEMINGAWVMHCEATPHYVDMIDQTSLGHKFLFQEFGVSPKIGWQIDPFGHSATQAALLSAEAGFVGLFFGRIDFQDLAIRVNESKAEFVWRASPSLGPSAQVFTGLTGSYHGNYGPPSGFNWDIFSSDEPIQ</sequence>
<proteinExistence type="predicted"/>
<dbReference type="EMBL" id="CAJNNW010021485">
    <property type="protein sequence ID" value="CAE8668024.1"/>
    <property type="molecule type" value="Genomic_DNA"/>
</dbReference>
<reference evidence="3" key="1">
    <citation type="submission" date="2021-02" db="EMBL/GenBank/DDBJ databases">
        <authorList>
            <person name="Dougan E. K."/>
            <person name="Rhodes N."/>
            <person name="Thang M."/>
            <person name="Chan C."/>
        </authorList>
    </citation>
    <scope>NUCLEOTIDE SEQUENCE</scope>
</reference>
<dbReference type="InterPro" id="IPR027291">
    <property type="entry name" value="Glyco_hydro_38_N_sf"/>
</dbReference>